<sequence length="66" mass="7822">MSIYGRSQQWPLTFAKVSEQERHERRNKKKKKNGFKVERLEPIKFDAVMEFLSSSQVLELDSNCFA</sequence>
<name>A0A427ADR9_ENSVE</name>
<protein>
    <submittedName>
        <fullName evidence="1">Uncharacterized protein</fullName>
    </submittedName>
</protein>
<organism evidence="1 2">
    <name type="scientific">Ensete ventricosum</name>
    <name type="common">Abyssinian banana</name>
    <name type="synonym">Musa ensete</name>
    <dbReference type="NCBI Taxonomy" id="4639"/>
    <lineage>
        <taxon>Eukaryota</taxon>
        <taxon>Viridiplantae</taxon>
        <taxon>Streptophyta</taxon>
        <taxon>Embryophyta</taxon>
        <taxon>Tracheophyta</taxon>
        <taxon>Spermatophyta</taxon>
        <taxon>Magnoliopsida</taxon>
        <taxon>Liliopsida</taxon>
        <taxon>Zingiberales</taxon>
        <taxon>Musaceae</taxon>
        <taxon>Ensete</taxon>
    </lineage>
</organism>
<reference evidence="1 2" key="1">
    <citation type="journal article" date="2014" name="Agronomy (Basel)">
        <title>A Draft Genome Sequence for Ensete ventricosum, the Drought-Tolerant Tree Against Hunger.</title>
        <authorList>
            <person name="Harrison J."/>
            <person name="Moore K.A."/>
            <person name="Paszkiewicz K."/>
            <person name="Jones T."/>
            <person name="Grant M."/>
            <person name="Ambacheew D."/>
            <person name="Muzemil S."/>
            <person name="Studholme D.J."/>
        </authorList>
    </citation>
    <scope>NUCLEOTIDE SEQUENCE [LARGE SCALE GENOMIC DNA]</scope>
</reference>
<accession>A0A427ADR9</accession>
<evidence type="ECO:0000313" key="1">
    <source>
        <dbReference type="EMBL" id="RRT74397.1"/>
    </source>
</evidence>
<gene>
    <name evidence="1" type="ORF">B296_00027824</name>
</gene>
<dbReference type="AlphaFoldDB" id="A0A427ADR9"/>
<dbReference type="Proteomes" id="UP000287651">
    <property type="component" value="Unassembled WGS sequence"/>
</dbReference>
<dbReference type="EMBL" id="AMZH03002784">
    <property type="protein sequence ID" value="RRT74397.1"/>
    <property type="molecule type" value="Genomic_DNA"/>
</dbReference>
<evidence type="ECO:0000313" key="2">
    <source>
        <dbReference type="Proteomes" id="UP000287651"/>
    </source>
</evidence>
<comment type="caution">
    <text evidence="1">The sequence shown here is derived from an EMBL/GenBank/DDBJ whole genome shotgun (WGS) entry which is preliminary data.</text>
</comment>
<proteinExistence type="predicted"/>